<gene>
    <name evidence="2" type="ORF">Ahy_B08g093814</name>
</gene>
<evidence type="ECO:0000256" key="1">
    <source>
        <dbReference type="SAM" id="MobiDB-lite"/>
    </source>
</evidence>
<reference evidence="2 3" key="1">
    <citation type="submission" date="2019-01" db="EMBL/GenBank/DDBJ databases">
        <title>Sequencing of cultivated peanut Arachis hypogaea provides insights into genome evolution and oil improvement.</title>
        <authorList>
            <person name="Chen X."/>
        </authorList>
    </citation>
    <scope>NUCLEOTIDE SEQUENCE [LARGE SCALE GENOMIC DNA]</scope>
    <source>
        <strain evidence="3">cv. Fuhuasheng</strain>
        <strain evidence="2">GDAAS-fuhuasheng2018</strain>
        <tissue evidence="2">Leaves</tissue>
    </source>
</reference>
<keyword evidence="3" id="KW-1185">Reference proteome</keyword>
<dbReference type="EMBL" id="SDMP01000018">
    <property type="protein sequence ID" value="RYQ97732.1"/>
    <property type="molecule type" value="Genomic_DNA"/>
</dbReference>
<sequence length="80" mass="9124">MDMMGTERVCYVYCNFCNTTLAKQHLSFQDPSSKELGSSSSRCNKLSAAFDPVDHDPQPRIPPIRREPFEPEVEDKKDSD</sequence>
<evidence type="ECO:0000313" key="3">
    <source>
        <dbReference type="Proteomes" id="UP000289738"/>
    </source>
</evidence>
<name>A0A444Y6Z8_ARAHY</name>
<feature type="region of interest" description="Disordered" evidence="1">
    <location>
        <begin position="47"/>
        <end position="80"/>
    </location>
</feature>
<dbReference type="AlphaFoldDB" id="A0A444Y6Z8"/>
<accession>A0A444Y6Z8</accession>
<organism evidence="2 3">
    <name type="scientific">Arachis hypogaea</name>
    <name type="common">Peanut</name>
    <dbReference type="NCBI Taxonomy" id="3818"/>
    <lineage>
        <taxon>Eukaryota</taxon>
        <taxon>Viridiplantae</taxon>
        <taxon>Streptophyta</taxon>
        <taxon>Embryophyta</taxon>
        <taxon>Tracheophyta</taxon>
        <taxon>Spermatophyta</taxon>
        <taxon>Magnoliopsida</taxon>
        <taxon>eudicotyledons</taxon>
        <taxon>Gunneridae</taxon>
        <taxon>Pentapetalae</taxon>
        <taxon>rosids</taxon>
        <taxon>fabids</taxon>
        <taxon>Fabales</taxon>
        <taxon>Fabaceae</taxon>
        <taxon>Papilionoideae</taxon>
        <taxon>50 kb inversion clade</taxon>
        <taxon>dalbergioids sensu lato</taxon>
        <taxon>Dalbergieae</taxon>
        <taxon>Pterocarpus clade</taxon>
        <taxon>Arachis</taxon>
    </lineage>
</organism>
<dbReference type="Proteomes" id="UP000289738">
    <property type="component" value="Chromosome B08"/>
</dbReference>
<proteinExistence type="predicted"/>
<dbReference type="EMBL" id="SDMP01000018">
    <property type="protein sequence ID" value="RYQ97731.1"/>
    <property type="molecule type" value="Genomic_DNA"/>
</dbReference>
<evidence type="ECO:0000313" key="2">
    <source>
        <dbReference type="EMBL" id="RYQ97732.1"/>
    </source>
</evidence>
<feature type="compositionally biased region" description="Basic and acidic residues" evidence="1">
    <location>
        <begin position="52"/>
        <end position="80"/>
    </location>
</feature>
<comment type="caution">
    <text evidence="2">The sequence shown here is derived from an EMBL/GenBank/DDBJ whole genome shotgun (WGS) entry which is preliminary data.</text>
</comment>
<protein>
    <submittedName>
        <fullName evidence="2">Uncharacterized protein</fullName>
    </submittedName>
</protein>